<comment type="caution">
    <text evidence="3">The sequence shown here is derived from an EMBL/GenBank/DDBJ whole genome shotgun (WGS) entry which is preliminary data.</text>
</comment>
<dbReference type="PANTHER" id="PTHR11365">
    <property type="entry name" value="5-OXOPROLINASE RELATED"/>
    <property type="match status" value="1"/>
</dbReference>
<dbReference type="PANTHER" id="PTHR11365:SF23">
    <property type="entry name" value="HYPOTHETICAL 5-OXOPROLINASE (EUROFUNG)-RELATED"/>
    <property type="match status" value="1"/>
</dbReference>
<protein>
    <submittedName>
        <fullName evidence="3">5-oxoprolinase</fullName>
    </submittedName>
</protein>
<dbReference type="Proteomes" id="UP000219182">
    <property type="component" value="Unassembled WGS sequence"/>
</dbReference>
<dbReference type="Pfam" id="PF02538">
    <property type="entry name" value="Hydantoinase_B"/>
    <property type="match status" value="1"/>
</dbReference>
<reference evidence="3 4" key="1">
    <citation type="submission" date="2017-09" db="EMBL/GenBank/DDBJ databases">
        <title>Mesorhizobum sanjuanii sp. nov. isolated from nodules of Lotus tenuis in saline-alkaline lowlands of Flooding Pampa.</title>
        <authorList>
            <person name="Sannazzaro A.I."/>
            <person name="Torres Tejerizo G.A."/>
            <person name="Fontana F."/>
            <person name="Cumpa Velazquez L.M."/>
            <person name="Hansen L."/>
            <person name="Pistorio M."/>
            <person name="Estrella M.J."/>
        </authorList>
    </citation>
    <scope>NUCLEOTIDE SEQUENCE [LARGE SCALE GENOMIC DNA]</scope>
    <source>
        <strain evidence="3 4">BSA136</strain>
    </source>
</reference>
<proteinExistence type="predicted"/>
<feature type="region of interest" description="Disordered" evidence="1">
    <location>
        <begin position="144"/>
        <end position="168"/>
    </location>
</feature>
<dbReference type="GO" id="GO:0017168">
    <property type="term" value="F:5-oxoprolinase (ATP-hydrolyzing) activity"/>
    <property type="evidence" value="ECO:0007669"/>
    <property type="project" value="TreeGrafter"/>
</dbReference>
<dbReference type="InterPro" id="IPR003692">
    <property type="entry name" value="Hydantoinase_B"/>
</dbReference>
<sequence>IIPDGCMLRPSYPAAVVAGNVETSQHVTNALFGAMGALSNSQGTMNNLTFGNNIYQYYETICSGSPAGQMNDGRGFAGTSGVHVHMTNSRLTDPEILELRFPVLLEDFHIREGSGGKGRWSAGDGTKRTIRFLERMECAILASHRSRPPQGLDGGGDGEAGSTETRRNNGTIEVLKACDQTVLEVGEAVIVTTPTAGGYRSNVAANL</sequence>
<dbReference type="RefSeq" id="WP_208866616.1">
    <property type="nucleotide sequence ID" value="NZ_NWQG01000297.1"/>
</dbReference>
<accession>A0A2A6F5V3</accession>
<keyword evidence="4" id="KW-1185">Reference proteome</keyword>
<feature type="domain" description="Hydantoinase B/oxoprolinase" evidence="2">
    <location>
        <begin position="1"/>
        <end position="199"/>
    </location>
</feature>
<dbReference type="GO" id="GO:0005829">
    <property type="term" value="C:cytosol"/>
    <property type="evidence" value="ECO:0007669"/>
    <property type="project" value="TreeGrafter"/>
</dbReference>
<gene>
    <name evidence="3" type="ORF">CN311_31365</name>
</gene>
<dbReference type="GO" id="GO:0006749">
    <property type="term" value="P:glutathione metabolic process"/>
    <property type="evidence" value="ECO:0007669"/>
    <property type="project" value="TreeGrafter"/>
</dbReference>
<name>A0A2A6F5V3_9HYPH</name>
<feature type="non-terminal residue" evidence="3">
    <location>
        <position position="1"/>
    </location>
</feature>
<evidence type="ECO:0000256" key="1">
    <source>
        <dbReference type="SAM" id="MobiDB-lite"/>
    </source>
</evidence>
<dbReference type="InterPro" id="IPR045079">
    <property type="entry name" value="Oxoprolinase-like"/>
</dbReference>
<organism evidence="3 4">
    <name type="scientific">Mesorhizobium sanjuanii</name>
    <dbReference type="NCBI Taxonomy" id="2037900"/>
    <lineage>
        <taxon>Bacteria</taxon>
        <taxon>Pseudomonadati</taxon>
        <taxon>Pseudomonadota</taxon>
        <taxon>Alphaproteobacteria</taxon>
        <taxon>Hyphomicrobiales</taxon>
        <taxon>Phyllobacteriaceae</taxon>
        <taxon>Mesorhizobium</taxon>
    </lineage>
</organism>
<evidence type="ECO:0000313" key="4">
    <source>
        <dbReference type="Proteomes" id="UP000219182"/>
    </source>
</evidence>
<dbReference type="AlphaFoldDB" id="A0A2A6F5V3"/>
<dbReference type="EMBL" id="NWQG01000297">
    <property type="protein sequence ID" value="PDQ17182.1"/>
    <property type="molecule type" value="Genomic_DNA"/>
</dbReference>
<evidence type="ECO:0000313" key="3">
    <source>
        <dbReference type="EMBL" id="PDQ17182.1"/>
    </source>
</evidence>
<evidence type="ECO:0000259" key="2">
    <source>
        <dbReference type="Pfam" id="PF02538"/>
    </source>
</evidence>